<keyword evidence="3" id="KW-1185">Reference proteome</keyword>
<evidence type="ECO:0000256" key="1">
    <source>
        <dbReference type="SAM" id="MobiDB-lite"/>
    </source>
</evidence>
<feature type="compositionally biased region" description="Basic and acidic residues" evidence="1">
    <location>
        <begin position="19"/>
        <end position="33"/>
    </location>
</feature>
<name>A0A218YWX6_9HELO</name>
<dbReference type="InParanoid" id="A0A218YWX6"/>
<sequence length="119" mass="13726">MVSLIERLRRIIPCLLKKESKGQKSKTSIEKENATNTPGNPPRKLIGCAKCWNWPDDSDMQRCDSVAGARYTNPIYDDIGMYYHPLVYCPVAYREYVLNRQTEDPGFTATIPGPFYYQR</sequence>
<dbReference type="AlphaFoldDB" id="A0A218YWX6"/>
<feature type="region of interest" description="Disordered" evidence="1">
    <location>
        <begin position="19"/>
        <end position="42"/>
    </location>
</feature>
<organism evidence="2 3">
    <name type="scientific">Diplocarpon coronariae</name>
    <dbReference type="NCBI Taxonomy" id="2795749"/>
    <lineage>
        <taxon>Eukaryota</taxon>
        <taxon>Fungi</taxon>
        <taxon>Dikarya</taxon>
        <taxon>Ascomycota</taxon>
        <taxon>Pezizomycotina</taxon>
        <taxon>Leotiomycetes</taxon>
        <taxon>Helotiales</taxon>
        <taxon>Drepanopezizaceae</taxon>
        <taxon>Diplocarpon</taxon>
    </lineage>
</organism>
<evidence type="ECO:0000313" key="2">
    <source>
        <dbReference type="EMBL" id="OWO99951.1"/>
    </source>
</evidence>
<comment type="caution">
    <text evidence="2">The sequence shown here is derived from an EMBL/GenBank/DDBJ whole genome shotgun (WGS) entry which is preliminary data.</text>
</comment>
<dbReference type="EMBL" id="MZNU01000341">
    <property type="protein sequence ID" value="OWO99951.1"/>
    <property type="molecule type" value="Genomic_DNA"/>
</dbReference>
<accession>A0A218YWX6</accession>
<protein>
    <submittedName>
        <fullName evidence="2">Adenylate cyclase</fullName>
    </submittedName>
</protein>
<evidence type="ECO:0000313" key="3">
    <source>
        <dbReference type="Proteomes" id="UP000242519"/>
    </source>
</evidence>
<reference evidence="2 3" key="1">
    <citation type="submission" date="2017-04" db="EMBL/GenBank/DDBJ databases">
        <title>Draft genome sequence of Marssonina coronaria NL1: causal agent of apple blotch.</title>
        <authorList>
            <person name="Cheng Q."/>
        </authorList>
    </citation>
    <scope>NUCLEOTIDE SEQUENCE [LARGE SCALE GENOMIC DNA]</scope>
    <source>
        <strain evidence="2 3">NL1</strain>
    </source>
</reference>
<proteinExistence type="predicted"/>
<dbReference type="Proteomes" id="UP000242519">
    <property type="component" value="Unassembled WGS sequence"/>
</dbReference>
<gene>
    <name evidence="2" type="ORF">B2J93_8571</name>
</gene>